<protein>
    <submittedName>
        <fullName evidence="2">Uncharacterized protein</fullName>
    </submittedName>
</protein>
<gene>
    <name evidence="2" type="ORF">Edafosvirus23_10</name>
</gene>
<organism evidence="2">
    <name type="scientific">Edafosvirus sp</name>
    <dbReference type="NCBI Taxonomy" id="2487765"/>
    <lineage>
        <taxon>Viruses</taxon>
        <taxon>Varidnaviria</taxon>
        <taxon>Bamfordvirae</taxon>
        <taxon>Nucleocytoviricota</taxon>
        <taxon>Megaviricetes</taxon>
        <taxon>Imitervirales</taxon>
        <taxon>Mimiviridae</taxon>
        <taxon>Klosneuvirinae</taxon>
    </lineage>
</organism>
<reference evidence="2" key="1">
    <citation type="submission" date="2018-10" db="EMBL/GenBank/DDBJ databases">
        <title>Hidden diversity of soil giant viruses.</title>
        <authorList>
            <person name="Schulz F."/>
            <person name="Alteio L."/>
            <person name="Goudeau D."/>
            <person name="Ryan E.M."/>
            <person name="Malmstrom R.R."/>
            <person name="Blanchard J."/>
            <person name="Woyke T."/>
        </authorList>
    </citation>
    <scope>NUCLEOTIDE SEQUENCE</scope>
    <source>
        <strain evidence="2">EDV1</strain>
    </source>
</reference>
<name>A0A3G4ZXE1_9VIRU</name>
<sequence length="98" mass="11431">MASEQKPTDTNIDEKKIDVISEPEPEPIPDYFSSPVDTCNVCKEKIKDMKKCFDIHGKKQCSIECFRKFRDYMLSVKKKEEVNKSVYININNFGTRAF</sequence>
<evidence type="ECO:0000256" key="1">
    <source>
        <dbReference type="SAM" id="MobiDB-lite"/>
    </source>
</evidence>
<evidence type="ECO:0000313" key="2">
    <source>
        <dbReference type="EMBL" id="AYV78671.1"/>
    </source>
</evidence>
<feature type="region of interest" description="Disordered" evidence="1">
    <location>
        <begin position="1"/>
        <end position="27"/>
    </location>
</feature>
<accession>A0A3G4ZXE1</accession>
<dbReference type="EMBL" id="MK072088">
    <property type="protein sequence ID" value="AYV78671.1"/>
    <property type="molecule type" value="Genomic_DNA"/>
</dbReference>
<proteinExistence type="predicted"/>